<dbReference type="PANTHER" id="PTHR47268">
    <property type="entry name" value="ACYLPHOSPHATASE"/>
    <property type="match status" value="1"/>
</dbReference>
<dbReference type="EC" id="3.6.1.7" evidence="2 5"/>
<evidence type="ECO:0000256" key="6">
    <source>
        <dbReference type="RuleBase" id="RU004168"/>
    </source>
</evidence>
<evidence type="ECO:0000313" key="10">
    <source>
        <dbReference type="Proteomes" id="UP000886890"/>
    </source>
</evidence>
<dbReference type="PANTHER" id="PTHR47268:SF4">
    <property type="entry name" value="ACYLPHOSPHATASE"/>
    <property type="match status" value="1"/>
</dbReference>
<reference evidence="9" key="2">
    <citation type="submission" date="2021-04" db="EMBL/GenBank/DDBJ databases">
        <authorList>
            <person name="Gilroy R."/>
        </authorList>
    </citation>
    <scope>NUCLEOTIDE SEQUENCE</scope>
    <source>
        <strain evidence="9">CHK183-1962</strain>
    </source>
</reference>
<proteinExistence type="inferred from homology"/>
<evidence type="ECO:0000256" key="1">
    <source>
        <dbReference type="ARBA" id="ARBA00005614"/>
    </source>
</evidence>
<dbReference type="Proteomes" id="UP000886890">
    <property type="component" value="Unassembled WGS sequence"/>
</dbReference>
<dbReference type="AlphaFoldDB" id="A0A9D2BHQ4"/>
<feature type="active site" evidence="5">
    <location>
        <position position="56"/>
    </location>
</feature>
<feature type="region of interest" description="Disordered" evidence="7">
    <location>
        <begin position="1"/>
        <end position="22"/>
    </location>
</feature>
<evidence type="ECO:0000256" key="3">
    <source>
        <dbReference type="ARBA" id="ARBA00015991"/>
    </source>
</evidence>
<dbReference type="Pfam" id="PF00708">
    <property type="entry name" value="Acylphosphatase"/>
    <property type="match status" value="1"/>
</dbReference>
<dbReference type="PROSITE" id="PS51160">
    <property type="entry name" value="ACYLPHOSPHATASE_3"/>
    <property type="match status" value="1"/>
</dbReference>
<evidence type="ECO:0000259" key="8">
    <source>
        <dbReference type="PROSITE" id="PS51160"/>
    </source>
</evidence>
<name>A0A9D2BHQ4_9FIRM</name>
<accession>A0A9D2BHQ4</accession>
<protein>
    <recommendedName>
        <fullName evidence="3 5">acylphosphatase</fullName>
        <ecNumber evidence="2 5">3.6.1.7</ecNumber>
    </recommendedName>
</protein>
<comment type="caution">
    <text evidence="9">The sequence shown here is derived from an EMBL/GenBank/DDBJ whole genome shotgun (WGS) entry which is preliminary data.</text>
</comment>
<dbReference type="EMBL" id="DXEK01000087">
    <property type="protein sequence ID" value="HIX77005.1"/>
    <property type="molecule type" value="Genomic_DNA"/>
</dbReference>
<dbReference type="InterPro" id="IPR020456">
    <property type="entry name" value="Acylphosphatase"/>
</dbReference>
<sequence length="107" mass="12308">MQKQKIQKEEVQEQETKRPEKTRYHLVFSGSVQAVGFRYRAVHAAGSLGLTGWVKNCWDGTVEMEAQGRPEEIRRMIGMIADSRYINIENVQAKEIALETESGFHIR</sequence>
<gene>
    <name evidence="9" type="ORF">H9734_05340</name>
</gene>
<reference evidence="9" key="1">
    <citation type="journal article" date="2021" name="PeerJ">
        <title>Extensive microbial diversity within the chicken gut microbiome revealed by metagenomics and culture.</title>
        <authorList>
            <person name="Gilroy R."/>
            <person name="Ravi A."/>
            <person name="Getino M."/>
            <person name="Pursley I."/>
            <person name="Horton D.L."/>
            <person name="Alikhan N.F."/>
            <person name="Baker D."/>
            <person name="Gharbi K."/>
            <person name="Hall N."/>
            <person name="Watson M."/>
            <person name="Adriaenssens E.M."/>
            <person name="Foster-Nyarko E."/>
            <person name="Jarju S."/>
            <person name="Secka A."/>
            <person name="Antonio M."/>
            <person name="Oren A."/>
            <person name="Chaudhuri R.R."/>
            <person name="La Ragione R."/>
            <person name="Hildebrand F."/>
            <person name="Pallen M.J."/>
        </authorList>
    </citation>
    <scope>NUCLEOTIDE SEQUENCE</scope>
    <source>
        <strain evidence="9">CHK183-1962</strain>
    </source>
</reference>
<dbReference type="Gene3D" id="3.30.70.100">
    <property type="match status" value="1"/>
</dbReference>
<dbReference type="InterPro" id="IPR036046">
    <property type="entry name" value="Acylphosphatase-like_dom_sf"/>
</dbReference>
<evidence type="ECO:0000256" key="2">
    <source>
        <dbReference type="ARBA" id="ARBA00012150"/>
    </source>
</evidence>
<evidence type="ECO:0000256" key="7">
    <source>
        <dbReference type="SAM" id="MobiDB-lite"/>
    </source>
</evidence>
<evidence type="ECO:0000256" key="4">
    <source>
        <dbReference type="ARBA" id="ARBA00047645"/>
    </source>
</evidence>
<feature type="domain" description="Acylphosphatase-like" evidence="8">
    <location>
        <begin position="23"/>
        <end position="107"/>
    </location>
</feature>
<comment type="similarity">
    <text evidence="1 6">Belongs to the acylphosphatase family.</text>
</comment>
<dbReference type="GO" id="GO:0003998">
    <property type="term" value="F:acylphosphatase activity"/>
    <property type="evidence" value="ECO:0007669"/>
    <property type="project" value="UniProtKB-EC"/>
</dbReference>
<organism evidence="9 10">
    <name type="scientific">Candidatus Fusicatenibacter merdavium</name>
    <dbReference type="NCBI Taxonomy" id="2838600"/>
    <lineage>
        <taxon>Bacteria</taxon>
        <taxon>Bacillati</taxon>
        <taxon>Bacillota</taxon>
        <taxon>Clostridia</taxon>
        <taxon>Lachnospirales</taxon>
        <taxon>Lachnospiraceae</taxon>
        <taxon>Fusicatenibacter</taxon>
    </lineage>
</organism>
<dbReference type="SUPFAM" id="SSF54975">
    <property type="entry name" value="Acylphosphatase/BLUF domain-like"/>
    <property type="match status" value="1"/>
</dbReference>
<dbReference type="PROSITE" id="PS00151">
    <property type="entry name" value="ACYLPHOSPHATASE_2"/>
    <property type="match status" value="1"/>
</dbReference>
<dbReference type="InterPro" id="IPR017968">
    <property type="entry name" value="Acylphosphatase_CS"/>
</dbReference>
<comment type="catalytic activity">
    <reaction evidence="4 5">
        <text>an acyl phosphate + H2O = a carboxylate + phosphate + H(+)</text>
        <dbReference type="Rhea" id="RHEA:14965"/>
        <dbReference type="ChEBI" id="CHEBI:15377"/>
        <dbReference type="ChEBI" id="CHEBI:15378"/>
        <dbReference type="ChEBI" id="CHEBI:29067"/>
        <dbReference type="ChEBI" id="CHEBI:43474"/>
        <dbReference type="ChEBI" id="CHEBI:59918"/>
        <dbReference type="EC" id="3.6.1.7"/>
    </reaction>
</comment>
<dbReference type="InterPro" id="IPR001792">
    <property type="entry name" value="Acylphosphatase-like_dom"/>
</dbReference>
<evidence type="ECO:0000313" key="9">
    <source>
        <dbReference type="EMBL" id="HIX77005.1"/>
    </source>
</evidence>
<keyword evidence="5" id="KW-0378">Hydrolase</keyword>
<feature type="active site" evidence="5">
    <location>
        <position position="38"/>
    </location>
</feature>
<evidence type="ECO:0000256" key="5">
    <source>
        <dbReference type="PROSITE-ProRule" id="PRU00520"/>
    </source>
</evidence>